<keyword evidence="2" id="KW-1185">Reference proteome</keyword>
<gene>
    <name evidence="1" type="ORF">JDV02_010327</name>
</gene>
<dbReference type="RefSeq" id="XP_047848074.1">
    <property type="nucleotide sequence ID" value="XM_047992061.1"/>
</dbReference>
<evidence type="ECO:0000313" key="2">
    <source>
        <dbReference type="Proteomes" id="UP000829364"/>
    </source>
</evidence>
<dbReference type="KEGG" id="ptkz:JDV02_010327"/>
<organism evidence="1 2">
    <name type="scientific">Purpureocillium takamizusanense</name>
    <dbReference type="NCBI Taxonomy" id="2060973"/>
    <lineage>
        <taxon>Eukaryota</taxon>
        <taxon>Fungi</taxon>
        <taxon>Dikarya</taxon>
        <taxon>Ascomycota</taxon>
        <taxon>Pezizomycotina</taxon>
        <taxon>Sordariomycetes</taxon>
        <taxon>Hypocreomycetidae</taxon>
        <taxon>Hypocreales</taxon>
        <taxon>Ophiocordycipitaceae</taxon>
        <taxon>Purpureocillium</taxon>
    </lineage>
</organism>
<sequence length="550" mass="60529">MDNIFEASWEKSGADPKLRTGDGLADAAVDPRYFRDTGLSIPTRFVDNAIVEDFDYVHTATSLGLSTEGCHCKLCLAVDTVTRALFARNVALGDLGNTIVSAIVSVDLCLKAREIATSKGTAVSRGYVKFVPALPSDSGHSKIEGKVHTKGDGVGQVRSAEMAKLFQAFEARGVMRNTCVYSVSTAYDFFVYGGPYGGLWAMLDTQFLYDYAIGSRPDCEAELESIRQRCVNVGKGAGHEYVGDGVSLKLANYVQTKFKLEMEEAARTTGRSASGYVIWSDLRAMCAFRCTDAIFINVAYDCRGDDASLLILGGLVSVHDLIDLGYDIAAGEMGNILPTMCGGDLGPESLSRAYARIGALLTWTMENRKYEPDSLGILSTFIWQLSNARHRVMENAAAVPESLRVRVDWRFEAPMPVYQDLVDDSRFAQNPPEQFPITIPWSGEVVMGGHALLRVVTQATRPEEQEVVELFLIKFLTGATQPEYDIYNPAALRLMCDDDWQRKVDFTWALCLAMHLEGVLYAAAVSSLRITRSRPANDDRAGMGYEDRSW</sequence>
<evidence type="ECO:0000313" key="1">
    <source>
        <dbReference type="EMBL" id="UNI24593.1"/>
    </source>
</evidence>
<accession>A0A9Q8QS03</accession>
<reference evidence="1" key="1">
    <citation type="submission" date="2021-11" db="EMBL/GenBank/DDBJ databases">
        <title>Purpureocillium_takamizusanense_genome.</title>
        <authorList>
            <person name="Nguyen N.-H."/>
        </authorList>
    </citation>
    <scope>NUCLEOTIDE SEQUENCE</scope>
    <source>
        <strain evidence="1">PT3</strain>
    </source>
</reference>
<name>A0A9Q8QS03_9HYPO</name>
<protein>
    <submittedName>
        <fullName evidence="1">Uncharacterized protein</fullName>
    </submittedName>
</protein>
<dbReference type="EMBL" id="CP086365">
    <property type="protein sequence ID" value="UNI24593.1"/>
    <property type="molecule type" value="Genomic_DNA"/>
</dbReference>
<dbReference type="OrthoDB" id="4955151at2759"/>
<dbReference type="Proteomes" id="UP000829364">
    <property type="component" value="Chromosome 12"/>
</dbReference>
<dbReference type="GeneID" id="72072271"/>
<proteinExistence type="predicted"/>
<dbReference type="AlphaFoldDB" id="A0A9Q8QS03"/>